<evidence type="ECO:0000313" key="3">
    <source>
        <dbReference type="EMBL" id="PHT86044.1"/>
    </source>
</evidence>
<feature type="compositionally biased region" description="Polar residues" evidence="1">
    <location>
        <begin position="546"/>
        <end position="555"/>
    </location>
</feature>
<feature type="compositionally biased region" description="Basic and acidic residues" evidence="1">
    <location>
        <begin position="218"/>
        <end position="233"/>
    </location>
</feature>
<feature type="compositionally biased region" description="Acidic residues" evidence="1">
    <location>
        <begin position="519"/>
        <end position="541"/>
    </location>
</feature>
<name>A0A2G2ZVN6_CAPAN</name>
<dbReference type="OMA" id="QCADAET"/>
<dbReference type="EMBL" id="AYRZ02000003">
    <property type="protein sequence ID" value="PHT86044.1"/>
    <property type="molecule type" value="Genomic_DNA"/>
</dbReference>
<accession>A0A2G2ZVN6</accession>
<proteinExistence type="predicted"/>
<comment type="caution">
    <text evidence="3">The sequence shown here is derived from an EMBL/GenBank/DDBJ whole genome shotgun (WGS) entry which is preliminary data.</text>
</comment>
<feature type="transmembrane region" description="Helical" evidence="2">
    <location>
        <begin position="12"/>
        <end position="35"/>
    </location>
</feature>
<keyword evidence="2" id="KW-1133">Transmembrane helix</keyword>
<feature type="region of interest" description="Disordered" evidence="1">
    <location>
        <begin position="217"/>
        <end position="241"/>
    </location>
</feature>
<gene>
    <name evidence="3" type="ORF">T459_08150</name>
</gene>
<sequence length="690" mass="76724">MKINSTKNVSGNIGCVILLGGALVTAVAMGSTFLISRKCKKSTKKIIKKEWNDKIEDESNKGLHFILPDCSSPCMEQQSTSSSGTDKLYLNDNYSTSLFSTPCLIQDGKPKLDEEKDTLNAIVSDHPKGGGKSPSLELSKTKISLLPDPDQELDEVSQVRNEVIQGNEKTEVLLRVHQAQTTIFSSPALQMDNKVEIKAHNDDKGESSELQHTGVIETDNHEEVPLQEQEKQATGDQETSTCNEHEALNSAAELMMAADEDDDKDHLLCMYFEEQCADAETQNEQFAEKCDVQMKISDEEECAKESNQANSCYEEATTENSPCRTYSIFVPNLAASGIRNALINDEDSAEAYEDKDKGHTQIMYIEEQCADAETKIDQIAKEYNTKMQFSDEQVCSSKNDQTNSYHEEATSENSHCGTYIVDVQNLAASEIRNAPIHELNSAEVIQVIKETKAMDPAAGEQSPEADYSPIQLVEKQSIKQNCLGKASEEDNEDSKRLCMDIEVMEKDPEAYGKEVKGEVEDDDDGNVVDNDDSAQDVENDTLEGARNSSEQSNSDKICPADSNQEIVWEHEEKKVKEEEEGPKIKDDETCSVENCNLKSTQNDVAITSCQQSYDDKGVSAVNAIERYQMKLMHLDDIAIITRGRRLLLGALLVLIWTVDLKTDSVVEVHFKPISVIIRRQIDPILISYSA</sequence>
<organism evidence="3 4">
    <name type="scientific">Capsicum annuum</name>
    <name type="common">Capsicum pepper</name>
    <dbReference type="NCBI Taxonomy" id="4072"/>
    <lineage>
        <taxon>Eukaryota</taxon>
        <taxon>Viridiplantae</taxon>
        <taxon>Streptophyta</taxon>
        <taxon>Embryophyta</taxon>
        <taxon>Tracheophyta</taxon>
        <taxon>Spermatophyta</taxon>
        <taxon>Magnoliopsida</taxon>
        <taxon>eudicotyledons</taxon>
        <taxon>Gunneridae</taxon>
        <taxon>Pentapetalae</taxon>
        <taxon>asterids</taxon>
        <taxon>lamiids</taxon>
        <taxon>Solanales</taxon>
        <taxon>Solanaceae</taxon>
        <taxon>Solanoideae</taxon>
        <taxon>Capsiceae</taxon>
        <taxon>Capsicum</taxon>
    </lineage>
</organism>
<reference evidence="3 4" key="2">
    <citation type="journal article" date="2017" name="Genome Biol.">
        <title>New reference genome sequences of hot pepper reveal the massive evolution of plant disease-resistance genes by retroduplication.</title>
        <authorList>
            <person name="Kim S."/>
            <person name="Park J."/>
            <person name="Yeom S.I."/>
            <person name="Kim Y.M."/>
            <person name="Seo E."/>
            <person name="Kim K.T."/>
            <person name="Kim M.S."/>
            <person name="Lee J.M."/>
            <person name="Cheong K."/>
            <person name="Shin H.S."/>
            <person name="Kim S.B."/>
            <person name="Han K."/>
            <person name="Lee J."/>
            <person name="Park M."/>
            <person name="Lee H.A."/>
            <person name="Lee H.Y."/>
            <person name="Lee Y."/>
            <person name="Oh S."/>
            <person name="Lee J.H."/>
            <person name="Choi E."/>
            <person name="Choi E."/>
            <person name="Lee S.E."/>
            <person name="Jeon J."/>
            <person name="Kim H."/>
            <person name="Choi G."/>
            <person name="Song H."/>
            <person name="Lee J."/>
            <person name="Lee S.C."/>
            <person name="Kwon J.K."/>
            <person name="Lee H.Y."/>
            <person name="Koo N."/>
            <person name="Hong Y."/>
            <person name="Kim R.W."/>
            <person name="Kang W.H."/>
            <person name="Huh J.H."/>
            <person name="Kang B.C."/>
            <person name="Yang T.J."/>
            <person name="Lee Y.H."/>
            <person name="Bennetzen J.L."/>
            <person name="Choi D."/>
        </authorList>
    </citation>
    <scope>NUCLEOTIDE SEQUENCE [LARGE SCALE GENOMIC DNA]</scope>
    <source>
        <strain evidence="4">cv. CM334</strain>
    </source>
</reference>
<evidence type="ECO:0000256" key="1">
    <source>
        <dbReference type="SAM" id="MobiDB-lite"/>
    </source>
</evidence>
<dbReference type="AlphaFoldDB" id="A0A2G2ZVN6"/>
<keyword evidence="4" id="KW-1185">Reference proteome</keyword>
<keyword evidence="2" id="KW-0812">Transmembrane</keyword>
<keyword evidence="2" id="KW-0472">Membrane</keyword>
<dbReference type="Gramene" id="PHT86044">
    <property type="protein sequence ID" value="PHT86044"/>
    <property type="gene ID" value="T459_08150"/>
</dbReference>
<evidence type="ECO:0000256" key="2">
    <source>
        <dbReference type="SAM" id="Phobius"/>
    </source>
</evidence>
<dbReference type="Proteomes" id="UP000222542">
    <property type="component" value="Unassembled WGS sequence"/>
</dbReference>
<protein>
    <submittedName>
        <fullName evidence="3">Uncharacterized protein</fullName>
    </submittedName>
</protein>
<feature type="region of interest" description="Disordered" evidence="1">
    <location>
        <begin position="508"/>
        <end position="558"/>
    </location>
</feature>
<reference evidence="3 4" key="1">
    <citation type="journal article" date="2014" name="Nat. Genet.">
        <title>Genome sequence of the hot pepper provides insights into the evolution of pungency in Capsicum species.</title>
        <authorList>
            <person name="Kim S."/>
            <person name="Park M."/>
            <person name="Yeom S.I."/>
            <person name="Kim Y.M."/>
            <person name="Lee J.M."/>
            <person name="Lee H.A."/>
            <person name="Seo E."/>
            <person name="Choi J."/>
            <person name="Cheong K."/>
            <person name="Kim K.T."/>
            <person name="Jung K."/>
            <person name="Lee G.W."/>
            <person name="Oh S.K."/>
            <person name="Bae C."/>
            <person name="Kim S.B."/>
            <person name="Lee H.Y."/>
            <person name="Kim S.Y."/>
            <person name="Kim M.S."/>
            <person name="Kang B.C."/>
            <person name="Jo Y.D."/>
            <person name="Yang H.B."/>
            <person name="Jeong H.J."/>
            <person name="Kang W.H."/>
            <person name="Kwon J.K."/>
            <person name="Shin C."/>
            <person name="Lim J.Y."/>
            <person name="Park J.H."/>
            <person name="Huh J.H."/>
            <person name="Kim J.S."/>
            <person name="Kim B.D."/>
            <person name="Cohen O."/>
            <person name="Paran I."/>
            <person name="Suh M.C."/>
            <person name="Lee S.B."/>
            <person name="Kim Y.K."/>
            <person name="Shin Y."/>
            <person name="Noh S.J."/>
            <person name="Park J."/>
            <person name="Seo Y.S."/>
            <person name="Kwon S.Y."/>
            <person name="Kim H.A."/>
            <person name="Park J.M."/>
            <person name="Kim H.J."/>
            <person name="Choi S.B."/>
            <person name="Bosland P.W."/>
            <person name="Reeves G."/>
            <person name="Jo S.H."/>
            <person name="Lee B.W."/>
            <person name="Cho H.T."/>
            <person name="Choi H.S."/>
            <person name="Lee M.S."/>
            <person name="Yu Y."/>
            <person name="Do Choi Y."/>
            <person name="Park B.S."/>
            <person name="van Deynze A."/>
            <person name="Ashrafi H."/>
            <person name="Hill T."/>
            <person name="Kim W.T."/>
            <person name="Pai H.S."/>
            <person name="Ahn H.K."/>
            <person name="Yeam I."/>
            <person name="Giovannoni J.J."/>
            <person name="Rose J.K."/>
            <person name="Sorensen I."/>
            <person name="Lee S.J."/>
            <person name="Kim R.W."/>
            <person name="Choi I.Y."/>
            <person name="Choi B.S."/>
            <person name="Lim J.S."/>
            <person name="Lee Y.H."/>
            <person name="Choi D."/>
        </authorList>
    </citation>
    <scope>NUCLEOTIDE SEQUENCE [LARGE SCALE GENOMIC DNA]</scope>
    <source>
        <strain evidence="4">cv. CM334</strain>
    </source>
</reference>
<feature type="compositionally biased region" description="Basic and acidic residues" evidence="1">
    <location>
        <begin position="508"/>
        <end position="518"/>
    </location>
</feature>
<evidence type="ECO:0000313" key="4">
    <source>
        <dbReference type="Proteomes" id="UP000222542"/>
    </source>
</evidence>